<dbReference type="RefSeq" id="WP_121218430.1">
    <property type="nucleotide sequence ID" value="NZ_RBIG01000001.1"/>
</dbReference>
<sequence length="367" mass="40522">MAALNDSLTETLSAFLRDGDAVDMPGLIAELQEHAHICNTTRAMNKVSGVVGVEDNAQGFHRLLTTRILPVIELKLPSYSATAGQANLLDLVELLNALVAWETRSGVGFEIQRFRQQLADRLYGDIQRQTEAFIRRLDKADYAEMPQAGALILQLDAHIWLLEGFGQRQKVSELQNASARLARSIVRSVSRTLQGFLADGDIVRHFDVSAVLLYVEDLVVAMLRVLESTREEEAKGAAHPFILSLGEQIATANLADLDALLSYYLRALERALDTPKVSKDTFRIFSTHAGMTLRLLRGLARQGGQAKASGLYERGMQRVYGLQAKARSLHRDSAEPHIADKLALLEAITADFEKPLVQIIPSATDRL</sequence>
<evidence type="ECO:0000313" key="1">
    <source>
        <dbReference type="EMBL" id="RKQ73503.1"/>
    </source>
</evidence>
<dbReference type="OrthoDB" id="8489613at2"/>
<comment type="caution">
    <text evidence="1">The sequence shown here is derived from an EMBL/GenBank/DDBJ whole genome shotgun (WGS) entry which is preliminary data.</text>
</comment>
<reference evidence="1 2" key="1">
    <citation type="submission" date="2018-10" db="EMBL/GenBank/DDBJ databases">
        <title>Comparative analysis of microorganisms from saline springs in Andes Mountain Range, Colombia.</title>
        <authorList>
            <person name="Rubin E."/>
        </authorList>
    </citation>
    <scope>NUCLEOTIDE SEQUENCE [LARGE SCALE GENOMIC DNA]</scope>
    <source>
        <strain evidence="1 2">USBA 36</strain>
    </source>
</reference>
<dbReference type="Proteomes" id="UP000277424">
    <property type="component" value="Unassembled WGS sequence"/>
</dbReference>
<proteinExistence type="predicted"/>
<name>A0A420WR40_9PROT</name>
<dbReference type="AlphaFoldDB" id="A0A420WR40"/>
<evidence type="ECO:0000313" key="2">
    <source>
        <dbReference type="Proteomes" id="UP000277424"/>
    </source>
</evidence>
<organism evidence="1 2">
    <name type="scientific">Oceanibaculum indicum</name>
    <dbReference type="NCBI Taxonomy" id="526216"/>
    <lineage>
        <taxon>Bacteria</taxon>
        <taxon>Pseudomonadati</taxon>
        <taxon>Pseudomonadota</taxon>
        <taxon>Alphaproteobacteria</taxon>
        <taxon>Rhodospirillales</taxon>
        <taxon>Oceanibaculaceae</taxon>
        <taxon>Oceanibaculum</taxon>
    </lineage>
</organism>
<gene>
    <name evidence="1" type="ORF">BCL74_1292</name>
</gene>
<protein>
    <submittedName>
        <fullName evidence="1">Uncharacterized protein</fullName>
    </submittedName>
</protein>
<accession>A0A420WR40</accession>
<dbReference type="EMBL" id="RBIG01000001">
    <property type="protein sequence ID" value="RKQ73503.1"/>
    <property type="molecule type" value="Genomic_DNA"/>
</dbReference>